<dbReference type="OrthoDB" id="415411at2759"/>
<dbReference type="SUPFAM" id="SSF53649">
    <property type="entry name" value="Alkaline phosphatase-like"/>
    <property type="match status" value="1"/>
</dbReference>
<dbReference type="Proteomes" id="UP000479190">
    <property type="component" value="Unassembled WGS sequence"/>
</dbReference>
<protein>
    <recommendedName>
        <fullName evidence="4">Ectonucleotide pyrophosphatase/phosphodiesterase family member 6</fullName>
    </recommendedName>
</protein>
<name>A0A6H5IYS6_9HYME</name>
<dbReference type="InterPro" id="IPR002591">
    <property type="entry name" value="Phosphodiest/P_Trfase"/>
</dbReference>
<dbReference type="EMBL" id="CADCXV010001249">
    <property type="protein sequence ID" value="CAB0042948.1"/>
    <property type="molecule type" value="Genomic_DNA"/>
</dbReference>
<dbReference type="Pfam" id="PF01663">
    <property type="entry name" value="Phosphodiest"/>
    <property type="match status" value="1"/>
</dbReference>
<reference evidence="2 3" key="1">
    <citation type="submission" date="2020-02" db="EMBL/GenBank/DDBJ databases">
        <authorList>
            <person name="Ferguson B K."/>
        </authorList>
    </citation>
    <scope>NUCLEOTIDE SEQUENCE [LARGE SCALE GENOMIC DNA]</scope>
</reference>
<dbReference type="InterPro" id="IPR017850">
    <property type="entry name" value="Alkaline_phosphatase_core_sf"/>
</dbReference>
<evidence type="ECO:0008006" key="4">
    <source>
        <dbReference type="Google" id="ProtNLM"/>
    </source>
</evidence>
<dbReference type="GO" id="GO:0016787">
    <property type="term" value="F:hydrolase activity"/>
    <property type="evidence" value="ECO:0007669"/>
    <property type="project" value="UniProtKB-ARBA"/>
</dbReference>
<sequence>MMYIEEPDFHGHGIGINGARFDEVLLKLDEITYYLHEKLRENNMTDVNVIHLSDHGMATVTIDRIVNLTNYIDPKDYTTSGLSPVIHIYPRPGMKHGIARAKCFINDSIKIVSFLQERKVKFTRTYKKRRTTRINLTSISKRISPSTSTSKTIRESARFWPSRESEIPSRRSTTASLGTRKNSTSRSTTSPNSEFTATTTLKKRCGPSSSASVRLFCRNA</sequence>
<feature type="non-terminal residue" evidence="2">
    <location>
        <position position="220"/>
    </location>
</feature>
<dbReference type="Gene3D" id="3.40.720.10">
    <property type="entry name" value="Alkaline Phosphatase, subunit A"/>
    <property type="match status" value="1"/>
</dbReference>
<feature type="compositionally biased region" description="Basic and acidic residues" evidence="1">
    <location>
        <begin position="152"/>
        <end position="169"/>
    </location>
</feature>
<evidence type="ECO:0000256" key="1">
    <source>
        <dbReference type="SAM" id="MobiDB-lite"/>
    </source>
</evidence>
<evidence type="ECO:0000313" key="2">
    <source>
        <dbReference type="EMBL" id="CAB0042948.1"/>
    </source>
</evidence>
<accession>A0A6H5IYS6</accession>
<gene>
    <name evidence="2" type="ORF">TBRA_LOCUS14536</name>
</gene>
<feature type="region of interest" description="Disordered" evidence="1">
    <location>
        <begin position="143"/>
        <end position="208"/>
    </location>
</feature>
<feature type="compositionally biased region" description="Low complexity" evidence="1">
    <location>
        <begin position="179"/>
        <end position="193"/>
    </location>
</feature>
<dbReference type="PANTHER" id="PTHR10151">
    <property type="entry name" value="ECTONUCLEOTIDE PYROPHOSPHATASE/PHOSPHODIESTERASE"/>
    <property type="match status" value="1"/>
</dbReference>
<proteinExistence type="predicted"/>
<organism evidence="2 3">
    <name type="scientific">Trichogramma brassicae</name>
    <dbReference type="NCBI Taxonomy" id="86971"/>
    <lineage>
        <taxon>Eukaryota</taxon>
        <taxon>Metazoa</taxon>
        <taxon>Ecdysozoa</taxon>
        <taxon>Arthropoda</taxon>
        <taxon>Hexapoda</taxon>
        <taxon>Insecta</taxon>
        <taxon>Pterygota</taxon>
        <taxon>Neoptera</taxon>
        <taxon>Endopterygota</taxon>
        <taxon>Hymenoptera</taxon>
        <taxon>Apocrita</taxon>
        <taxon>Proctotrupomorpha</taxon>
        <taxon>Chalcidoidea</taxon>
        <taxon>Trichogrammatidae</taxon>
        <taxon>Trichogramma</taxon>
    </lineage>
</organism>
<dbReference type="PANTHER" id="PTHR10151:SF120">
    <property type="entry name" value="BIS(5'-ADENOSYL)-TRIPHOSPHATASE"/>
    <property type="match status" value="1"/>
</dbReference>
<keyword evidence="3" id="KW-1185">Reference proteome</keyword>
<dbReference type="AlphaFoldDB" id="A0A6H5IYS6"/>
<evidence type="ECO:0000313" key="3">
    <source>
        <dbReference type="Proteomes" id="UP000479190"/>
    </source>
</evidence>